<comment type="caution">
    <text evidence="1">The sequence shown here is derived from an EMBL/GenBank/DDBJ whole genome shotgun (WGS) entry which is preliminary data.</text>
</comment>
<evidence type="ECO:0000313" key="1">
    <source>
        <dbReference type="EMBL" id="KAK1865714.1"/>
    </source>
</evidence>
<dbReference type="Proteomes" id="UP000798662">
    <property type="component" value="Chromosome 2"/>
</dbReference>
<name>A0ACC3C5X5_PYRYE</name>
<proteinExistence type="predicted"/>
<evidence type="ECO:0000313" key="2">
    <source>
        <dbReference type="Proteomes" id="UP000798662"/>
    </source>
</evidence>
<organism evidence="1 2">
    <name type="scientific">Pyropia yezoensis</name>
    <name type="common">Susabi-nori</name>
    <name type="synonym">Porphyra yezoensis</name>
    <dbReference type="NCBI Taxonomy" id="2788"/>
    <lineage>
        <taxon>Eukaryota</taxon>
        <taxon>Rhodophyta</taxon>
        <taxon>Bangiophyceae</taxon>
        <taxon>Bangiales</taxon>
        <taxon>Bangiaceae</taxon>
        <taxon>Pyropia</taxon>
    </lineage>
</organism>
<protein>
    <submittedName>
        <fullName evidence="1">Uncharacterized protein</fullName>
    </submittedName>
</protein>
<dbReference type="EMBL" id="CM020619">
    <property type="protein sequence ID" value="KAK1865714.1"/>
    <property type="molecule type" value="Genomic_DNA"/>
</dbReference>
<reference evidence="1" key="1">
    <citation type="submission" date="2019-11" db="EMBL/GenBank/DDBJ databases">
        <title>Nori genome reveals adaptations in red seaweeds to the harsh intertidal environment.</title>
        <authorList>
            <person name="Wang D."/>
            <person name="Mao Y."/>
        </authorList>
    </citation>
    <scope>NUCLEOTIDE SEQUENCE</scope>
    <source>
        <tissue evidence="1">Gametophyte</tissue>
    </source>
</reference>
<accession>A0ACC3C5X5</accession>
<gene>
    <name evidence="1" type="ORF">I4F81_008239</name>
</gene>
<keyword evidence="2" id="KW-1185">Reference proteome</keyword>
<sequence>MELHGSDRVPMPPCDAVTSLAIDLTVLHALPLARPPPTSSTSTTTIDSSPLSLAATAAAAAVADHHALSVAVSHRSASGRRAPAPACPGVDRHRRSSLRRPPLTPAPTVVEAKRGVGGVGGGPRGDRPRRRCQCRPVGPPRCAVFTSAGGGNGLLAGMCGSRHDCCRVGGGGARGVGAGV</sequence>